<dbReference type="Proteomes" id="UP000004995">
    <property type="component" value="Unassembled WGS sequence"/>
</dbReference>
<proteinExistence type="predicted"/>
<dbReference type="AlphaFoldDB" id="K3ZG56"/>
<name>K3ZG56_SETIT</name>
<organism evidence="1 2">
    <name type="scientific">Setaria italica</name>
    <name type="common">Foxtail millet</name>
    <name type="synonym">Panicum italicum</name>
    <dbReference type="NCBI Taxonomy" id="4555"/>
    <lineage>
        <taxon>Eukaryota</taxon>
        <taxon>Viridiplantae</taxon>
        <taxon>Streptophyta</taxon>
        <taxon>Embryophyta</taxon>
        <taxon>Tracheophyta</taxon>
        <taxon>Spermatophyta</taxon>
        <taxon>Magnoliopsida</taxon>
        <taxon>Liliopsida</taxon>
        <taxon>Poales</taxon>
        <taxon>Poaceae</taxon>
        <taxon>PACMAD clade</taxon>
        <taxon>Panicoideae</taxon>
        <taxon>Panicodae</taxon>
        <taxon>Paniceae</taxon>
        <taxon>Cenchrinae</taxon>
        <taxon>Setaria</taxon>
    </lineage>
</organism>
<reference evidence="2" key="1">
    <citation type="journal article" date="2012" name="Nat. Biotechnol.">
        <title>Reference genome sequence of the model plant Setaria.</title>
        <authorList>
            <person name="Bennetzen J.L."/>
            <person name="Schmutz J."/>
            <person name="Wang H."/>
            <person name="Percifield R."/>
            <person name="Hawkins J."/>
            <person name="Pontaroli A.C."/>
            <person name="Estep M."/>
            <person name="Feng L."/>
            <person name="Vaughn J.N."/>
            <person name="Grimwood J."/>
            <person name="Jenkins J."/>
            <person name="Barry K."/>
            <person name="Lindquist E."/>
            <person name="Hellsten U."/>
            <person name="Deshpande S."/>
            <person name="Wang X."/>
            <person name="Wu X."/>
            <person name="Mitros T."/>
            <person name="Triplett J."/>
            <person name="Yang X."/>
            <person name="Ye C.Y."/>
            <person name="Mauro-Herrera M."/>
            <person name="Wang L."/>
            <person name="Li P."/>
            <person name="Sharma M."/>
            <person name="Sharma R."/>
            <person name="Ronald P.C."/>
            <person name="Panaud O."/>
            <person name="Kellogg E.A."/>
            <person name="Brutnell T.P."/>
            <person name="Doust A.N."/>
            <person name="Tuskan G.A."/>
            <person name="Rokhsar D."/>
            <person name="Devos K.M."/>
        </authorList>
    </citation>
    <scope>NUCLEOTIDE SEQUENCE [LARGE SCALE GENOMIC DNA]</scope>
    <source>
        <strain evidence="2">cv. Yugu1</strain>
    </source>
</reference>
<reference evidence="1" key="2">
    <citation type="submission" date="2018-08" db="UniProtKB">
        <authorList>
            <consortium name="EnsemblPlants"/>
        </authorList>
    </citation>
    <scope>IDENTIFICATION</scope>
    <source>
        <strain evidence="1">Yugu1</strain>
    </source>
</reference>
<sequence>MDGWPNDRGREPVSPWTDSTTWLACRPVLPSVATPLTTPHLRPCHVGWERFARFAQAVSTVSSFRLHEQKFVLGIWKSQSFLHLNPIQGE</sequence>
<dbReference type="EnsemblPlants" id="KQL14019">
    <property type="protein sequence ID" value="KQL14019"/>
    <property type="gene ID" value="SETIT_025558mg"/>
</dbReference>
<protein>
    <submittedName>
        <fullName evidence="1">Uncharacterized protein</fullName>
    </submittedName>
</protein>
<dbReference type="InParanoid" id="K3ZG56"/>
<accession>K3ZG56</accession>
<evidence type="ECO:0000313" key="1">
    <source>
        <dbReference type="EnsemblPlants" id="KQL14019"/>
    </source>
</evidence>
<dbReference type="Gramene" id="KQL14019">
    <property type="protein sequence ID" value="KQL14019"/>
    <property type="gene ID" value="SETIT_025558mg"/>
</dbReference>
<keyword evidence="2" id="KW-1185">Reference proteome</keyword>
<dbReference type="EMBL" id="AGNK02001504">
    <property type="status" value="NOT_ANNOTATED_CDS"/>
    <property type="molecule type" value="Genomic_DNA"/>
</dbReference>
<dbReference type="HOGENOM" id="CLU_2445008_0_0_1"/>
<evidence type="ECO:0000313" key="2">
    <source>
        <dbReference type="Proteomes" id="UP000004995"/>
    </source>
</evidence>